<keyword evidence="1" id="KW-0677">Repeat</keyword>
<dbReference type="CDD" id="cd09272">
    <property type="entry name" value="RNase_HI_RT_Ty1"/>
    <property type="match status" value="1"/>
</dbReference>
<dbReference type="GO" id="GO:0009658">
    <property type="term" value="P:chloroplast organization"/>
    <property type="evidence" value="ECO:0007669"/>
    <property type="project" value="InterPro"/>
</dbReference>
<accession>A0AA38BN68</accession>
<evidence type="ECO:0000259" key="3">
    <source>
        <dbReference type="Pfam" id="PF17177"/>
    </source>
</evidence>
<keyword evidence="5" id="KW-1185">Reference proteome</keyword>
<evidence type="ECO:0000313" key="5">
    <source>
        <dbReference type="Proteomes" id="UP000824469"/>
    </source>
</evidence>
<evidence type="ECO:0000313" key="4">
    <source>
        <dbReference type="EMBL" id="KAH9287850.1"/>
    </source>
</evidence>
<dbReference type="InterPro" id="IPR044645">
    <property type="entry name" value="DG1/EMB2279-like"/>
</dbReference>
<dbReference type="NCBIfam" id="TIGR00756">
    <property type="entry name" value="PPR"/>
    <property type="match status" value="4"/>
</dbReference>
<feature type="repeat" description="PPR" evidence="2">
    <location>
        <begin position="149"/>
        <end position="183"/>
    </location>
</feature>
<proteinExistence type="predicted"/>
<protein>
    <recommendedName>
        <fullName evidence="3">PROP1-like PPR domain-containing protein</fullName>
    </recommendedName>
</protein>
<dbReference type="PROSITE" id="PS51375">
    <property type="entry name" value="PPR"/>
    <property type="match status" value="5"/>
</dbReference>
<feature type="repeat" description="PPR" evidence="2">
    <location>
        <begin position="219"/>
        <end position="253"/>
    </location>
</feature>
<dbReference type="PANTHER" id="PTHR46935:SF1">
    <property type="entry name" value="OS01G0674700 PROTEIN"/>
    <property type="match status" value="1"/>
</dbReference>
<evidence type="ECO:0000256" key="2">
    <source>
        <dbReference type="PROSITE-ProRule" id="PRU00708"/>
    </source>
</evidence>
<feature type="repeat" description="PPR" evidence="2">
    <location>
        <begin position="184"/>
        <end position="218"/>
    </location>
</feature>
<feature type="repeat" description="PPR" evidence="2">
    <location>
        <begin position="370"/>
        <end position="404"/>
    </location>
</feature>
<gene>
    <name evidence="4" type="ORF">KI387_031967</name>
</gene>
<dbReference type="InterPro" id="IPR011990">
    <property type="entry name" value="TPR-like_helical_dom_sf"/>
</dbReference>
<dbReference type="Proteomes" id="UP000824469">
    <property type="component" value="Unassembled WGS sequence"/>
</dbReference>
<dbReference type="InterPro" id="IPR033443">
    <property type="entry name" value="PROP1-like_PPR_dom"/>
</dbReference>
<dbReference type="GO" id="GO:0009507">
    <property type="term" value="C:chloroplast"/>
    <property type="evidence" value="ECO:0007669"/>
    <property type="project" value="TreeGrafter"/>
</dbReference>
<dbReference type="PANTHER" id="PTHR46935">
    <property type="entry name" value="OS01G0674700 PROTEIN"/>
    <property type="match status" value="1"/>
</dbReference>
<dbReference type="Gene3D" id="1.25.40.10">
    <property type="entry name" value="Tetratricopeptide repeat domain"/>
    <property type="match status" value="3"/>
</dbReference>
<dbReference type="Pfam" id="PF17177">
    <property type="entry name" value="PPR_long"/>
    <property type="match status" value="1"/>
</dbReference>
<reference evidence="4 5" key="1">
    <citation type="journal article" date="2021" name="Nat. Plants">
        <title>The Taxus genome provides insights into paclitaxel biosynthesis.</title>
        <authorList>
            <person name="Xiong X."/>
            <person name="Gou J."/>
            <person name="Liao Q."/>
            <person name="Li Y."/>
            <person name="Zhou Q."/>
            <person name="Bi G."/>
            <person name="Li C."/>
            <person name="Du R."/>
            <person name="Wang X."/>
            <person name="Sun T."/>
            <person name="Guo L."/>
            <person name="Liang H."/>
            <person name="Lu P."/>
            <person name="Wu Y."/>
            <person name="Zhang Z."/>
            <person name="Ro D.K."/>
            <person name="Shang Y."/>
            <person name="Huang S."/>
            <person name="Yan J."/>
        </authorList>
    </citation>
    <scope>NUCLEOTIDE SEQUENCE [LARGE SCALE GENOMIC DNA]</scope>
    <source>
        <strain evidence="4">Ta-2019</strain>
    </source>
</reference>
<evidence type="ECO:0000256" key="1">
    <source>
        <dbReference type="ARBA" id="ARBA00022737"/>
    </source>
</evidence>
<dbReference type="AlphaFoldDB" id="A0AA38BN68"/>
<dbReference type="OMA" id="KWDDLEF"/>
<sequence>LNDPHIKMTTKKLSELMYGSKIKFTDHFINRLVQVLGHMGNWRRALHVIEWLRSRERYKSFNSRYIYTTVLSILGKAERPAEALNLFHTMRKEFSTYPDMPAYHSIAVTLGQAGYIKELLDLMDCMQSGPDKKLENVPLRHWNPCLQPDLVVYNALVNACVPHKEWQGAIWVLQQMRHSGIKPNSATYGLVMEVMLKSGKSDLVHEIFAKMERSGAIPNGLTYKALVQACWKEDKIDEAVVVVGEMERRGIVGTASLYYEFACCLCSAGRWQDALLQVEKIRRVATKPLYVTYTGLIKASIESGHLQGCISIFDQMQKFCAPNIITCNMMLKLYGQNHMFKEAATLFEGIRRGRVFPQKVGDSDPVLMPDIITYTAMLEACVLAQEWDYFENVYQLMLLKGYRLENKQHSSLIVAASRAGKAFRPWISTFVFPARAENFKLVGYSNSDYAGDFEDGKSALGFLVNLGTTVISWKSKKQSVLVISLAKTEYMAALEATKEILWLKRILSDLQEQEVSSTPLMVDNTSAIQMAKNPIFHD</sequence>
<feature type="repeat" description="PPR" evidence="2">
    <location>
        <begin position="323"/>
        <end position="357"/>
    </location>
</feature>
<comment type="caution">
    <text evidence="4">The sequence shown here is derived from an EMBL/GenBank/DDBJ whole genome shotgun (WGS) entry which is preliminary data.</text>
</comment>
<dbReference type="EMBL" id="JAHRHJ020003813">
    <property type="protein sequence ID" value="KAH9287850.1"/>
    <property type="molecule type" value="Genomic_DNA"/>
</dbReference>
<dbReference type="Pfam" id="PF01535">
    <property type="entry name" value="PPR"/>
    <property type="match status" value="2"/>
</dbReference>
<name>A0AA38BN68_TAXCH</name>
<feature type="non-terminal residue" evidence="4">
    <location>
        <position position="1"/>
    </location>
</feature>
<feature type="domain" description="PROP1-like PPR" evidence="3">
    <location>
        <begin position="155"/>
        <end position="317"/>
    </location>
</feature>
<organism evidence="4 5">
    <name type="scientific">Taxus chinensis</name>
    <name type="common">Chinese yew</name>
    <name type="synonym">Taxus wallichiana var. chinensis</name>
    <dbReference type="NCBI Taxonomy" id="29808"/>
    <lineage>
        <taxon>Eukaryota</taxon>
        <taxon>Viridiplantae</taxon>
        <taxon>Streptophyta</taxon>
        <taxon>Embryophyta</taxon>
        <taxon>Tracheophyta</taxon>
        <taxon>Spermatophyta</taxon>
        <taxon>Pinopsida</taxon>
        <taxon>Pinidae</taxon>
        <taxon>Conifers II</taxon>
        <taxon>Cupressales</taxon>
        <taxon>Taxaceae</taxon>
        <taxon>Taxus</taxon>
    </lineage>
</organism>
<dbReference type="InterPro" id="IPR002885">
    <property type="entry name" value="PPR_rpt"/>
</dbReference>